<keyword evidence="2" id="KW-1185">Reference proteome</keyword>
<dbReference type="EMBL" id="BQNB010017628">
    <property type="protein sequence ID" value="GJT65412.1"/>
    <property type="molecule type" value="Genomic_DNA"/>
</dbReference>
<organism evidence="1 2">
    <name type="scientific">Tanacetum coccineum</name>
    <dbReference type="NCBI Taxonomy" id="301880"/>
    <lineage>
        <taxon>Eukaryota</taxon>
        <taxon>Viridiplantae</taxon>
        <taxon>Streptophyta</taxon>
        <taxon>Embryophyta</taxon>
        <taxon>Tracheophyta</taxon>
        <taxon>Spermatophyta</taxon>
        <taxon>Magnoliopsida</taxon>
        <taxon>eudicotyledons</taxon>
        <taxon>Gunneridae</taxon>
        <taxon>Pentapetalae</taxon>
        <taxon>asterids</taxon>
        <taxon>campanulids</taxon>
        <taxon>Asterales</taxon>
        <taxon>Asteraceae</taxon>
        <taxon>Asteroideae</taxon>
        <taxon>Anthemideae</taxon>
        <taxon>Anthemidinae</taxon>
        <taxon>Tanacetum</taxon>
    </lineage>
</organism>
<gene>
    <name evidence="1" type="ORF">Tco_1016892</name>
</gene>
<comment type="caution">
    <text evidence="1">The sequence shown here is derived from an EMBL/GenBank/DDBJ whole genome shotgun (WGS) entry which is preliminary data.</text>
</comment>
<accession>A0ABQ5FRX1</accession>
<dbReference type="Proteomes" id="UP001151760">
    <property type="component" value="Unassembled WGS sequence"/>
</dbReference>
<reference evidence="1" key="2">
    <citation type="submission" date="2022-01" db="EMBL/GenBank/DDBJ databases">
        <authorList>
            <person name="Yamashiro T."/>
            <person name="Shiraishi A."/>
            <person name="Satake H."/>
            <person name="Nakayama K."/>
        </authorList>
    </citation>
    <scope>NUCLEOTIDE SEQUENCE</scope>
</reference>
<sequence length="93" mass="11139">MTVNRLVLEWEENTKLHLEREMKFNQWRRKNFKGKHPTLTATNEGMDDEGEVTLYLMRRSLKVLRKFHWIILGGRFNQLLHVSSPLLSKPGEY</sequence>
<proteinExistence type="predicted"/>
<name>A0ABQ5FRX1_9ASTR</name>
<reference evidence="1" key="1">
    <citation type="journal article" date="2022" name="Int. J. Mol. Sci.">
        <title>Draft Genome of Tanacetum Coccineum: Genomic Comparison of Closely Related Tanacetum-Family Plants.</title>
        <authorList>
            <person name="Yamashiro T."/>
            <person name="Shiraishi A."/>
            <person name="Nakayama K."/>
            <person name="Satake H."/>
        </authorList>
    </citation>
    <scope>NUCLEOTIDE SEQUENCE</scope>
</reference>
<evidence type="ECO:0000313" key="1">
    <source>
        <dbReference type="EMBL" id="GJT65412.1"/>
    </source>
</evidence>
<evidence type="ECO:0000313" key="2">
    <source>
        <dbReference type="Proteomes" id="UP001151760"/>
    </source>
</evidence>
<protein>
    <submittedName>
        <fullName evidence="1">Uncharacterized protein</fullName>
    </submittedName>
</protein>